<dbReference type="InterPro" id="IPR029060">
    <property type="entry name" value="PIN-like_dom_sf"/>
</dbReference>
<proteinExistence type="predicted"/>
<dbReference type="Pfam" id="PF13638">
    <property type="entry name" value="PIN_4"/>
    <property type="match status" value="1"/>
</dbReference>
<feature type="domain" description="PIN" evidence="6">
    <location>
        <begin position="121"/>
        <end position="268"/>
    </location>
</feature>
<dbReference type="EMBL" id="JBHTAC010000024">
    <property type="protein sequence ID" value="MFC7245307.1"/>
    <property type="molecule type" value="Genomic_DNA"/>
</dbReference>
<reference evidence="8" key="1">
    <citation type="journal article" date="2019" name="Int. J. Syst. Evol. Microbiol.">
        <title>The Global Catalogue of Microorganisms (GCM) 10K type strain sequencing project: providing services to taxonomists for standard genome sequencing and annotation.</title>
        <authorList>
            <consortium name="The Broad Institute Genomics Platform"/>
            <consortium name="The Broad Institute Genome Sequencing Center for Infectious Disease"/>
            <person name="Wu L."/>
            <person name="Ma J."/>
        </authorList>
    </citation>
    <scope>NUCLEOTIDE SEQUENCE [LARGE SCALE GENOMIC DNA]</scope>
    <source>
        <strain evidence="8">CGMCC 1.9106</strain>
    </source>
</reference>
<evidence type="ECO:0000256" key="5">
    <source>
        <dbReference type="SAM" id="MobiDB-lite"/>
    </source>
</evidence>
<dbReference type="SUPFAM" id="SSF88723">
    <property type="entry name" value="PIN domain-like"/>
    <property type="match status" value="1"/>
</dbReference>
<evidence type="ECO:0000256" key="2">
    <source>
        <dbReference type="ARBA" id="ARBA00022723"/>
    </source>
</evidence>
<protein>
    <submittedName>
        <fullName evidence="7">PIN domain-containing protein</fullName>
    </submittedName>
</protein>
<gene>
    <name evidence="7" type="ORF">ACFQO7_22770</name>
</gene>
<name>A0ABW2GZK7_9ACTN</name>
<keyword evidence="8" id="KW-1185">Reference proteome</keyword>
<evidence type="ECO:0000256" key="1">
    <source>
        <dbReference type="ARBA" id="ARBA00022722"/>
    </source>
</evidence>
<sequence length="301" mass="34111">MLPHLLPGADRRTALRVFTEIHISASNLRGNGGNGNLLGRYLDWSDNSAAQLRGQVPRGEIDRLIFTDRHRLLWASHAARSAADNGVTFELDERIAALEAAKNAIADRIRSWERVDVFLALDTTFFLNHDKPLRETNFHDLLDDNRENIQILVPLAVIDELDRLKEGAERYRARARYSIAVLDDLLRDPDRPGLLLPENGTPTTSRRETRVEVILDRPGHIRLADTDDEIVDRVAAIESFAGRPIMLITFDTGMALRARAAGLTVAKFKKDPGPEQKPRREDKFHGPSTFTIWRSRSRWDS</sequence>
<comment type="caution">
    <text evidence="7">The sequence shown here is derived from an EMBL/GenBank/DDBJ whole genome shotgun (WGS) entry which is preliminary data.</text>
</comment>
<keyword evidence="1" id="KW-0540">Nuclease</keyword>
<dbReference type="RefSeq" id="WP_376808248.1">
    <property type="nucleotide sequence ID" value="NZ_JBHTAC010000024.1"/>
</dbReference>
<evidence type="ECO:0000256" key="4">
    <source>
        <dbReference type="ARBA" id="ARBA00022842"/>
    </source>
</evidence>
<evidence type="ECO:0000313" key="8">
    <source>
        <dbReference type="Proteomes" id="UP001596392"/>
    </source>
</evidence>
<keyword evidence="2" id="KW-0479">Metal-binding</keyword>
<dbReference type="InterPro" id="IPR002716">
    <property type="entry name" value="PIN_dom"/>
</dbReference>
<dbReference type="Gene3D" id="3.40.50.1010">
    <property type="entry name" value="5'-nuclease"/>
    <property type="match status" value="1"/>
</dbReference>
<keyword evidence="4" id="KW-0460">Magnesium</keyword>
<keyword evidence="3" id="KW-0378">Hydrolase</keyword>
<feature type="region of interest" description="Disordered" evidence="5">
    <location>
        <begin position="269"/>
        <end position="288"/>
    </location>
</feature>
<feature type="compositionally biased region" description="Basic and acidic residues" evidence="5">
    <location>
        <begin position="269"/>
        <end position="285"/>
    </location>
</feature>
<accession>A0ABW2GZK7</accession>
<evidence type="ECO:0000313" key="7">
    <source>
        <dbReference type="EMBL" id="MFC7245307.1"/>
    </source>
</evidence>
<organism evidence="7 8">
    <name type="scientific">Catellatospora aurea</name>
    <dbReference type="NCBI Taxonomy" id="1337874"/>
    <lineage>
        <taxon>Bacteria</taxon>
        <taxon>Bacillati</taxon>
        <taxon>Actinomycetota</taxon>
        <taxon>Actinomycetes</taxon>
        <taxon>Micromonosporales</taxon>
        <taxon>Micromonosporaceae</taxon>
        <taxon>Catellatospora</taxon>
    </lineage>
</organism>
<dbReference type="Proteomes" id="UP001596392">
    <property type="component" value="Unassembled WGS sequence"/>
</dbReference>
<evidence type="ECO:0000256" key="3">
    <source>
        <dbReference type="ARBA" id="ARBA00022801"/>
    </source>
</evidence>
<evidence type="ECO:0000259" key="6">
    <source>
        <dbReference type="Pfam" id="PF13638"/>
    </source>
</evidence>